<evidence type="ECO:0000313" key="4">
    <source>
        <dbReference type="EMBL" id="RGB64765.1"/>
    </source>
</evidence>
<dbReference type="RefSeq" id="WP_147322241.1">
    <property type="nucleotide sequence ID" value="NZ_QVEQ01000056.1"/>
</dbReference>
<evidence type="ECO:0000256" key="3">
    <source>
        <dbReference type="ARBA" id="ARBA00022747"/>
    </source>
</evidence>
<dbReference type="GO" id="GO:0009307">
    <property type="term" value="P:DNA restriction-modification system"/>
    <property type="evidence" value="ECO:0007669"/>
    <property type="project" value="UniProtKB-KW"/>
</dbReference>
<evidence type="ECO:0000313" key="5">
    <source>
        <dbReference type="Proteomes" id="UP000261140"/>
    </source>
</evidence>
<evidence type="ECO:0000256" key="1">
    <source>
        <dbReference type="ARBA" id="ARBA00022603"/>
    </source>
</evidence>
<organism evidence="4 5">
    <name type="scientific">Faecalibacterium prausnitzii</name>
    <dbReference type="NCBI Taxonomy" id="853"/>
    <lineage>
        <taxon>Bacteria</taxon>
        <taxon>Bacillati</taxon>
        <taxon>Bacillota</taxon>
        <taxon>Clostridia</taxon>
        <taxon>Eubacteriales</taxon>
        <taxon>Oscillospiraceae</taxon>
        <taxon>Faecalibacterium</taxon>
    </lineage>
</organism>
<evidence type="ECO:0000256" key="2">
    <source>
        <dbReference type="ARBA" id="ARBA00022679"/>
    </source>
</evidence>
<dbReference type="EMBL" id="QVEQ01000056">
    <property type="protein sequence ID" value="RGB64765.1"/>
    <property type="molecule type" value="Genomic_DNA"/>
</dbReference>
<comment type="caution">
    <text evidence="4">The sequence shown here is derived from an EMBL/GenBank/DDBJ whole genome shotgun (WGS) entry which is preliminary data.</text>
</comment>
<dbReference type="AlphaFoldDB" id="A0A3E2SS09"/>
<name>A0A3E2SS09_9FIRM</name>
<keyword evidence="3" id="KW-0680">Restriction system</keyword>
<sequence length="88" mass="9292">MPDIKLGSLFDGIGVFPLAASRCGIRPVWASEIEKAPISITKRHFPDMAHLGDITKVDGGKIPPVHVITFGSPCQNLSLIGNRSGLAG</sequence>
<proteinExistence type="predicted"/>
<dbReference type="InterPro" id="IPR029063">
    <property type="entry name" value="SAM-dependent_MTases_sf"/>
</dbReference>
<dbReference type="Proteomes" id="UP000261140">
    <property type="component" value="Unassembled WGS sequence"/>
</dbReference>
<gene>
    <name evidence="4" type="ORF">DWZ89_14785</name>
</gene>
<dbReference type="SUPFAM" id="SSF53335">
    <property type="entry name" value="S-adenosyl-L-methionine-dependent methyltransferases"/>
    <property type="match status" value="1"/>
</dbReference>
<dbReference type="InterPro" id="IPR001525">
    <property type="entry name" value="C5_MeTfrase"/>
</dbReference>
<reference evidence="4 5" key="1">
    <citation type="submission" date="2018-08" db="EMBL/GenBank/DDBJ databases">
        <title>A genome reference for cultivated species of the human gut microbiota.</title>
        <authorList>
            <person name="Zou Y."/>
            <person name="Xue W."/>
            <person name="Luo G."/>
        </authorList>
    </citation>
    <scope>NUCLEOTIDE SEQUENCE [LARGE SCALE GENOMIC DNA]</scope>
    <source>
        <strain evidence="4 5">AF36-11AT</strain>
    </source>
</reference>
<feature type="non-terminal residue" evidence="4">
    <location>
        <position position="88"/>
    </location>
</feature>
<dbReference type="GO" id="GO:0032259">
    <property type="term" value="P:methylation"/>
    <property type="evidence" value="ECO:0007669"/>
    <property type="project" value="UniProtKB-KW"/>
</dbReference>
<protein>
    <submittedName>
        <fullName evidence="4">DNA (Cytosine-5-)-methyltransferase</fullName>
    </submittedName>
</protein>
<keyword evidence="2 4" id="KW-0808">Transferase</keyword>
<keyword evidence="1 4" id="KW-0489">Methyltransferase</keyword>
<dbReference type="Gene3D" id="3.40.50.150">
    <property type="entry name" value="Vaccinia Virus protein VP39"/>
    <property type="match status" value="1"/>
</dbReference>
<dbReference type="GO" id="GO:0008168">
    <property type="term" value="F:methyltransferase activity"/>
    <property type="evidence" value="ECO:0007669"/>
    <property type="project" value="UniProtKB-KW"/>
</dbReference>
<dbReference type="Pfam" id="PF00145">
    <property type="entry name" value="DNA_methylase"/>
    <property type="match status" value="1"/>
</dbReference>
<accession>A0A3E2SS09</accession>